<evidence type="ECO:0000313" key="1">
    <source>
        <dbReference type="EMBL" id="CAI9932060.1"/>
    </source>
</evidence>
<dbReference type="EMBL" id="CAXDID020000610">
    <property type="protein sequence ID" value="CAL6106359.1"/>
    <property type="molecule type" value="Genomic_DNA"/>
</dbReference>
<comment type="caution">
    <text evidence="1">The sequence shown here is derived from an EMBL/GenBank/DDBJ whole genome shotgun (WGS) entry which is preliminary data.</text>
</comment>
<dbReference type="Proteomes" id="UP001642409">
    <property type="component" value="Unassembled WGS sequence"/>
</dbReference>
<dbReference type="AlphaFoldDB" id="A0AA86P7Y7"/>
<organism evidence="1">
    <name type="scientific">Hexamita inflata</name>
    <dbReference type="NCBI Taxonomy" id="28002"/>
    <lineage>
        <taxon>Eukaryota</taxon>
        <taxon>Metamonada</taxon>
        <taxon>Diplomonadida</taxon>
        <taxon>Hexamitidae</taxon>
        <taxon>Hexamitinae</taxon>
        <taxon>Hexamita</taxon>
    </lineage>
</organism>
<evidence type="ECO:0000313" key="2">
    <source>
        <dbReference type="EMBL" id="CAL6106359.1"/>
    </source>
</evidence>
<accession>A0AA86P7Y7</accession>
<reference evidence="1" key="1">
    <citation type="submission" date="2023-06" db="EMBL/GenBank/DDBJ databases">
        <authorList>
            <person name="Kurt Z."/>
        </authorList>
    </citation>
    <scope>NUCLEOTIDE SEQUENCE</scope>
</reference>
<gene>
    <name evidence="1" type="ORF">HINF_LOCUS19705</name>
    <name evidence="2" type="ORF">HINF_LOCUS73703</name>
</gene>
<evidence type="ECO:0000313" key="3">
    <source>
        <dbReference type="Proteomes" id="UP001642409"/>
    </source>
</evidence>
<sequence>MRWKSCLPSDVFWIICGAGKCAERVKYEFKIYVILPLQNLLQLQQKYQLGTIICHFQDMNEETQNKIISNSLRIQNYIVLNTTNVLNNLERNTTAFDQRIYNTVLLQPTNLRT</sequence>
<proteinExistence type="predicted"/>
<dbReference type="EMBL" id="CATOUU010000506">
    <property type="protein sequence ID" value="CAI9932060.1"/>
    <property type="molecule type" value="Genomic_DNA"/>
</dbReference>
<name>A0AA86P7Y7_9EUKA</name>
<keyword evidence="3" id="KW-1185">Reference proteome</keyword>
<reference evidence="2 3" key="2">
    <citation type="submission" date="2024-07" db="EMBL/GenBank/DDBJ databases">
        <authorList>
            <person name="Akdeniz Z."/>
        </authorList>
    </citation>
    <scope>NUCLEOTIDE SEQUENCE [LARGE SCALE GENOMIC DNA]</scope>
</reference>
<protein>
    <submittedName>
        <fullName evidence="2">Hypothetical_protein</fullName>
    </submittedName>
</protein>